<gene>
    <name evidence="1" type="ORF">SAMN05518684_101108</name>
</gene>
<name>A0A1H9P1F6_9BACI</name>
<organism evidence="1 2">
    <name type="scientific">Salipaludibacillus aurantiacus</name>
    <dbReference type="NCBI Taxonomy" id="1601833"/>
    <lineage>
        <taxon>Bacteria</taxon>
        <taxon>Bacillati</taxon>
        <taxon>Bacillota</taxon>
        <taxon>Bacilli</taxon>
        <taxon>Bacillales</taxon>
        <taxon>Bacillaceae</taxon>
    </lineage>
</organism>
<dbReference type="Pfam" id="PF03927">
    <property type="entry name" value="NapD"/>
    <property type="match status" value="1"/>
</dbReference>
<sequence>MVISSFIAEFTQKERERVRTELEEFSGVEIHKVIDNTKFILTLEKRTLDESYKTADRMSKISGLTHLCLVYTNFEDEVAGHSQAET</sequence>
<reference evidence="2" key="1">
    <citation type="submission" date="2016-10" db="EMBL/GenBank/DDBJ databases">
        <authorList>
            <person name="Varghese N."/>
            <person name="Submissions S."/>
        </authorList>
    </citation>
    <scope>NUCLEOTIDE SEQUENCE [LARGE SCALE GENOMIC DNA]</scope>
    <source>
        <strain evidence="2">S9</strain>
    </source>
</reference>
<dbReference type="STRING" id="1601833.SAMN05518684_101108"/>
<evidence type="ECO:0000313" key="1">
    <source>
        <dbReference type="EMBL" id="SER42124.1"/>
    </source>
</evidence>
<dbReference type="Proteomes" id="UP000198571">
    <property type="component" value="Unassembled WGS sequence"/>
</dbReference>
<dbReference type="InterPro" id="IPR005623">
    <property type="entry name" value="Chaperone_NapD_NO3_reduct"/>
</dbReference>
<keyword evidence="2" id="KW-1185">Reference proteome</keyword>
<proteinExistence type="predicted"/>
<dbReference type="RefSeq" id="WP_177174131.1">
    <property type="nucleotide sequence ID" value="NZ_FOGT01000001.1"/>
</dbReference>
<dbReference type="AlphaFoldDB" id="A0A1H9P1F6"/>
<dbReference type="EMBL" id="FOGT01000001">
    <property type="protein sequence ID" value="SER42124.1"/>
    <property type="molecule type" value="Genomic_DNA"/>
</dbReference>
<protein>
    <submittedName>
        <fullName evidence="1">NapD protein</fullName>
    </submittedName>
</protein>
<dbReference type="Gene3D" id="3.30.70.920">
    <property type="match status" value="1"/>
</dbReference>
<accession>A0A1H9P1F6</accession>
<evidence type="ECO:0000313" key="2">
    <source>
        <dbReference type="Proteomes" id="UP000198571"/>
    </source>
</evidence>